<evidence type="ECO:0000256" key="7">
    <source>
        <dbReference type="ARBA" id="ARBA00022777"/>
    </source>
</evidence>
<comment type="subcellular location">
    <subcellularLocation>
        <location evidence="2">Cell membrane</location>
    </subcellularLocation>
</comment>
<dbReference type="CDD" id="cd06225">
    <property type="entry name" value="HAMP"/>
    <property type="match status" value="1"/>
</dbReference>
<dbReference type="PANTHER" id="PTHR45436">
    <property type="entry name" value="SENSOR HISTIDINE KINASE YKOH"/>
    <property type="match status" value="1"/>
</dbReference>
<evidence type="ECO:0000259" key="13">
    <source>
        <dbReference type="PROSITE" id="PS50885"/>
    </source>
</evidence>
<name>A0A561VF34_9ACTN</name>
<reference evidence="14 15" key="1">
    <citation type="submission" date="2019-06" db="EMBL/GenBank/DDBJ databases">
        <title>Sequencing the genomes of 1000 actinobacteria strains.</title>
        <authorList>
            <person name="Klenk H.-P."/>
        </authorList>
    </citation>
    <scope>NUCLEOTIDE SEQUENCE [LARGE SCALE GENOMIC DNA]</scope>
    <source>
        <strain evidence="14 15">DSM 45885</strain>
    </source>
</reference>
<organism evidence="14 15">
    <name type="scientific">Micromonospora taraxaci</name>
    <dbReference type="NCBI Taxonomy" id="1316803"/>
    <lineage>
        <taxon>Bacteria</taxon>
        <taxon>Bacillati</taxon>
        <taxon>Actinomycetota</taxon>
        <taxon>Actinomycetes</taxon>
        <taxon>Micromonosporales</taxon>
        <taxon>Micromonosporaceae</taxon>
        <taxon>Micromonospora</taxon>
    </lineage>
</organism>
<dbReference type="Gene3D" id="3.30.565.10">
    <property type="entry name" value="Histidine kinase-like ATPase, C-terminal domain"/>
    <property type="match status" value="1"/>
</dbReference>
<dbReference type="InterPro" id="IPR036890">
    <property type="entry name" value="HATPase_C_sf"/>
</dbReference>
<dbReference type="SMART" id="SM00388">
    <property type="entry name" value="HisKA"/>
    <property type="match status" value="1"/>
</dbReference>
<evidence type="ECO:0000256" key="4">
    <source>
        <dbReference type="ARBA" id="ARBA00022553"/>
    </source>
</evidence>
<feature type="domain" description="Histidine kinase" evidence="12">
    <location>
        <begin position="144"/>
        <end position="354"/>
    </location>
</feature>
<dbReference type="Pfam" id="PF00672">
    <property type="entry name" value="HAMP"/>
    <property type="match status" value="1"/>
</dbReference>
<dbReference type="GO" id="GO:0000155">
    <property type="term" value="F:phosphorelay sensor kinase activity"/>
    <property type="evidence" value="ECO:0007669"/>
    <property type="project" value="InterPro"/>
</dbReference>
<dbReference type="InterPro" id="IPR005467">
    <property type="entry name" value="His_kinase_dom"/>
</dbReference>
<dbReference type="InterPro" id="IPR050428">
    <property type="entry name" value="TCS_sensor_his_kinase"/>
</dbReference>
<dbReference type="GO" id="GO:0005886">
    <property type="term" value="C:plasma membrane"/>
    <property type="evidence" value="ECO:0007669"/>
    <property type="project" value="UniProtKB-SubCell"/>
</dbReference>
<dbReference type="Pfam" id="PF00512">
    <property type="entry name" value="HisKA"/>
    <property type="match status" value="1"/>
</dbReference>
<feature type="domain" description="HAMP" evidence="13">
    <location>
        <begin position="87"/>
        <end position="136"/>
    </location>
</feature>
<dbReference type="RefSeq" id="WP_244312072.1">
    <property type="nucleotide sequence ID" value="NZ_VIWZ01000002.1"/>
</dbReference>
<keyword evidence="8 11" id="KW-1133">Transmembrane helix</keyword>
<evidence type="ECO:0000256" key="5">
    <source>
        <dbReference type="ARBA" id="ARBA00022679"/>
    </source>
</evidence>
<dbReference type="SMART" id="SM00387">
    <property type="entry name" value="HATPase_c"/>
    <property type="match status" value="1"/>
</dbReference>
<dbReference type="SUPFAM" id="SSF158472">
    <property type="entry name" value="HAMP domain-like"/>
    <property type="match status" value="1"/>
</dbReference>
<sequence>MTWTPRRRVLLVGLLALLAGPALPAIGKWVAAMTWTWGQQFCDLPIPGLYTVCADARPGAFVLPLAAVLLVTVAALVGVWLGAVWCLRPVRDLTGPIEHLGPQNLGHRIRPRGRDELAQLSRAIDAMMERISAGYDGQRRFAANASHELRTPLAVQRTLIEVGMARALNGEQLELLTGQLLETNERNERLIEGLLALSESDQGLRSRIPQRLDTIVEAVLAGYQDRAREADVTIDTYLAPRIVVGERVLLERLVTNLVENGIKYNRRGGSLTVTVSGEPALSVVNTGQPVPAEAVAGLFEPFRRLARDRTSQGGGAGLGLAIARSITQAHDGIIAARPAEHGGLRVDVRLPNPH</sequence>
<dbReference type="PROSITE" id="PS50109">
    <property type="entry name" value="HIS_KIN"/>
    <property type="match status" value="1"/>
</dbReference>
<dbReference type="AlphaFoldDB" id="A0A561VF34"/>
<keyword evidence="15" id="KW-1185">Reference proteome</keyword>
<keyword evidence="5" id="KW-0808">Transferase</keyword>
<dbReference type="SUPFAM" id="SSF55874">
    <property type="entry name" value="ATPase domain of HSP90 chaperone/DNA topoisomerase II/histidine kinase"/>
    <property type="match status" value="1"/>
</dbReference>
<evidence type="ECO:0000256" key="6">
    <source>
        <dbReference type="ARBA" id="ARBA00022692"/>
    </source>
</evidence>
<evidence type="ECO:0000256" key="10">
    <source>
        <dbReference type="ARBA" id="ARBA00023136"/>
    </source>
</evidence>
<dbReference type="Gene3D" id="6.10.340.10">
    <property type="match status" value="1"/>
</dbReference>
<keyword evidence="7 14" id="KW-0418">Kinase</keyword>
<dbReference type="InterPro" id="IPR003660">
    <property type="entry name" value="HAMP_dom"/>
</dbReference>
<dbReference type="Pfam" id="PF02518">
    <property type="entry name" value="HATPase_c"/>
    <property type="match status" value="1"/>
</dbReference>
<dbReference type="InterPro" id="IPR003661">
    <property type="entry name" value="HisK_dim/P_dom"/>
</dbReference>
<dbReference type="PRINTS" id="PR00344">
    <property type="entry name" value="BCTRLSENSOR"/>
</dbReference>
<accession>A0A561VF34</accession>
<dbReference type="CDD" id="cd00082">
    <property type="entry name" value="HisKA"/>
    <property type="match status" value="1"/>
</dbReference>
<protein>
    <recommendedName>
        <fullName evidence="3">histidine kinase</fullName>
        <ecNumber evidence="3">2.7.13.3</ecNumber>
    </recommendedName>
</protein>
<dbReference type="GeneID" id="300131958"/>
<dbReference type="Gene3D" id="1.10.287.130">
    <property type="match status" value="1"/>
</dbReference>
<keyword evidence="4" id="KW-0597">Phosphoprotein</keyword>
<evidence type="ECO:0000259" key="12">
    <source>
        <dbReference type="PROSITE" id="PS50109"/>
    </source>
</evidence>
<dbReference type="InterPro" id="IPR004358">
    <property type="entry name" value="Sig_transdc_His_kin-like_C"/>
</dbReference>
<comment type="catalytic activity">
    <reaction evidence="1">
        <text>ATP + protein L-histidine = ADP + protein N-phospho-L-histidine.</text>
        <dbReference type="EC" id="2.7.13.3"/>
    </reaction>
</comment>
<evidence type="ECO:0000313" key="14">
    <source>
        <dbReference type="EMBL" id="TWG10211.1"/>
    </source>
</evidence>
<evidence type="ECO:0000256" key="3">
    <source>
        <dbReference type="ARBA" id="ARBA00012438"/>
    </source>
</evidence>
<feature type="transmembrane region" description="Helical" evidence="11">
    <location>
        <begin position="65"/>
        <end position="87"/>
    </location>
</feature>
<evidence type="ECO:0000256" key="1">
    <source>
        <dbReference type="ARBA" id="ARBA00000085"/>
    </source>
</evidence>
<evidence type="ECO:0000256" key="8">
    <source>
        <dbReference type="ARBA" id="ARBA00022989"/>
    </source>
</evidence>
<evidence type="ECO:0000313" key="15">
    <source>
        <dbReference type="Proteomes" id="UP000317685"/>
    </source>
</evidence>
<dbReference type="PROSITE" id="PS50885">
    <property type="entry name" value="HAMP"/>
    <property type="match status" value="1"/>
</dbReference>
<gene>
    <name evidence="14" type="ORF">FHU34_12665</name>
</gene>
<keyword evidence="6 11" id="KW-0812">Transmembrane</keyword>
<dbReference type="SUPFAM" id="SSF47384">
    <property type="entry name" value="Homodimeric domain of signal transducing histidine kinase"/>
    <property type="match status" value="1"/>
</dbReference>
<keyword evidence="9" id="KW-0902">Two-component regulatory system</keyword>
<dbReference type="EMBL" id="VIWZ01000002">
    <property type="protein sequence ID" value="TWG10211.1"/>
    <property type="molecule type" value="Genomic_DNA"/>
</dbReference>
<proteinExistence type="predicted"/>
<evidence type="ECO:0000256" key="9">
    <source>
        <dbReference type="ARBA" id="ARBA00023012"/>
    </source>
</evidence>
<dbReference type="PANTHER" id="PTHR45436:SF5">
    <property type="entry name" value="SENSOR HISTIDINE KINASE TRCS"/>
    <property type="match status" value="1"/>
</dbReference>
<dbReference type="InterPro" id="IPR036097">
    <property type="entry name" value="HisK_dim/P_sf"/>
</dbReference>
<evidence type="ECO:0000256" key="2">
    <source>
        <dbReference type="ARBA" id="ARBA00004236"/>
    </source>
</evidence>
<comment type="caution">
    <text evidence="14">The sequence shown here is derived from an EMBL/GenBank/DDBJ whole genome shotgun (WGS) entry which is preliminary data.</text>
</comment>
<dbReference type="SMART" id="SM00304">
    <property type="entry name" value="HAMP"/>
    <property type="match status" value="1"/>
</dbReference>
<dbReference type="InterPro" id="IPR003594">
    <property type="entry name" value="HATPase_dom"/>
</dbReference>
<keyword evidence="10 11" id="KW-0472">Membrane</keyword>
<dbReference type="EC" id="2.7.13.3" evidence="3"/>
<evidence type="ECO:0000256" key="11">
    <source>
        <dbReference type="SAM" id="Phobius"/>
    </source>
</evidence>
<dbReference type="Proteomes" id="UP000317685">
    <property type="component" value="Unassembled WGS sequence"/>
</dbReference>